<evidence type="ECO:0000256" key="3">
    <source>
        <dbReference type="ARBA" id="ARBA00038374"/>
    </source>
</evidence>
<name>C8PRC9_9SPIR</name>
<keyword evidence="1" id="KW-0645">Protease</keyword>
<evidence type="ECO:0000313" key="4">
    <source>
        <dbReference type="EMBL" id="EEV20054.1"/>
    </source>
</evidence>
<dbReference type="EMBL" id="ACYH01000041">
    <property type="protein sequence ID" value="EEV20054.1"/>
    <property type="molecule type" value="Genomic_DNA"/>
</dbReference>
<keyword evidence="2 4" id="KW-0378">Hydrolase</keyword>
<dbReference type="GO" id="GO:0008233">
    <property type="term" value="F:peptidase activity"/>
    <property type="evidence" value="ECO:0007669"/>
    <property type="project" value="UniProtKB-KW"/>
</dbReference>
<comment type="similarity">
    <text evidence="3">Belongs to the peptidase U32 family.</text>
</comment>
<dbReference type="Pfam" id="PF01136">
    <property type="entry name" value="Peptidase_U32"/>
    <property type="match status" value="1"/>
</dbReference>
<dbReference type="AlphaFoldDB" id="C8PRC9"/>
<dbReference type="OrthoDB" id="9807498at2"/>
<sequence>MNMMELVAPAGNLEKLHYAWEYGADSAYIGLKNFSLRVKADNFFTDEYKTIRALKEQYAKQGKPKKLLCALNISFHNEDIKAFLAEADYFKLYPIDAFIVQDIGMVPVLRKHFPDTPLHLSTQANCINYEAVRVYRDLGFKRVVLGREASLADIAEIKDRVPEMELECFVHGAMCIAYSGRCLISAYLTGRSANAGACTHSCRWDYSLAVEEKERPGEYFPVEEGSGYTALFSSKDLCMIDYLADLKKAGADALKIEGRMKSLYYTALVTRAYRKRLDALFGKISPAEAEPFVKELYNTAHRAFGTGFYFSKDDANKTTRGESKSPYIMAGTIGKELGNNRYEFMSMNKITADMPLEYIGPDICAIEDRDYTLLDPETGDSRDWVCHGHPCVIETSVSLRSGFIVRTKSSGETLETSKN</sequence>
<evidence type="ECO:0000256" key="1">
    <source>
        <dbReference type="ARBA" id="ARBA00022670"/>
    </source>
</evidence>
<dbReference type="PANTHER" id="PTHR30217:SF6">
    <property type="entry name" value="TRNA HYDROXYLATION PROTEIN P"/>
    <property type="match status" value="1"/>
</dbReference>
<dbReference type="Proteomes" id="UP000004509">
    <property type="component" value="Unassembled WGS sequence"/>
</dbReference>
<dbReference type="STRING" id="596324.TREVI0001_0820"/>
<dbReference type="EC" id="3.4.-.-" evidence="4"/>
<evidence type="ECO:0000313" key="5">
    <source>
        <dbReference type="Proteomes" id="UP000004509"/>
    </source>
</evidence>
<dbReference type="InterPro" id="IPR051454">
    <property type="entry name" value="RNA/ubiquinone_mod_enzymes"/>
</dbReference>
<comment type="caution">
    <text evidence="4">The sequence shown here is derived from an EMBL/GenBank/DDBJ whole genome shotgun (WGS) entry which is preliminary data.</text>
</comment>
<dbReference type="PANTHER" id="PTHR30217">
    <property type="entry name" value="PEPTIDASE U32 FAMILY"/>
    <property type="match status" value="1"/>
</dbReference>
<dbReference type="eggNOG" id="COG0826">
    <property type="taxonomic scope" value="Bacteria"/>
</dbReference>
<dbReference type="InterPro" id="IPR001539">
    <property type="entry name" value="Peptidase_U32"/>
</dbReference>
<dbReference type="GO" id="GO:0006508">
    <property type="term" value="P:proteolysis"/>
    <property type="evidence" value="ECO:0007669"/>
    <property type="project" value="UniProtKB-KW"/>
</dbReference>
<proteinExistence type="inferred from homology"/>
<organism evidence="4 5">
    <name type="scientific">Treponema vincentii ATCC 35580</name>
    <dbReference type="NCBI Taxonomy" id="596324"/>
    <lineage>
        <taxon>Bacteria</taxon>
        <taxon>Pseudomonadati</taxon>
        <taxon>Spirochaetota</taxon>
        <taxon>Spirochaetia</taxon>
        <taxon>Spirochaetales</taxon>
        <taxon>Treponemataceae</taxon>
        <taxon>Treponema</taxon>
    </lineage>
</organism>
<protein>
    <submittedName>
        <fullName evidence="4">Peptidase, U32 family</fullName>
        <ecNumber evidence="4">3.4.-.-</ecNumber>
    </submittedName>
</protein>
<evidence type="ECO:0000256" key="2">
    <source>
        <dbReference type="ARBA" id="ARBA00022801"/>
    </source>
</evidence>
<accession>C8PRC9</accession>
<dbReference type="PROSITE" id="PS01276">
    <property type="entry name" value="PEPTIDASE_U32"/>
    <property type="match status" value="1"/>
</dbReference>
<gene>
    <name evidence="4" type="ORF">TREVI0001_0820</name>
</gene>
<reference evidence="4 5" key="1">
    <citation type="submission" date="2009-07" db="EMBL/GenBank/DDBJ databases">
        <authorList>
            <person name="Madupu R."/>
            <person name="Sebastian Y."/>
            <person name="Durkin A.S."/>
            <person name="Torralba M."/>
            <person name="Methe B."/>
            <person name="Sutton G.G."/>
            <person name="Strausberg R.L."/>
            <person name="Nelson K.E."/>
        </authorList>
    </citation>
    <scope>NUCLEOTIDE SEQUENCE [LARGE SCALE GENOMIC DNA]</scope>
    <source>
        <strain evidence="4 5">ATCC 35580</strain>
    </source>
</reference>